<keyword evidence="2" id="KW-1185">Reference proteome</keyword>
<reference evidence="1" key="1">
    <citation type="submission" date="2022-07" db="EMBL/GenBank/DDBJ databases">
        <title>Enhanced cultured diversity of the mouse gut microbiota enables custom-made synthetic communities.</title>
        <authorList>
            <person name="Afrizal A."/>
        </authorList>
    </citation>
    <scope>NUCLEOTIDE SEQUENCE</scope>
    <source>
        <strain evidence="1">DSM 29186</strain>
    </source>
</reference>
<accession>A0A9X2M9T6</accession>
<gene>
    <name evidence="1" type="ORF">NSA58_08590</name>
</gene>
<proteinExistence type="predicted"/>
<dbReference type="RefSeq" id="WP_139045069.1">
    <property type="nucleotide sequence ID" value="NZ_JANKBY010000083.1"/>
</dbReference>
<protein>
    <submittedName>
        <fullName evidence="1">Uncharacterized protein</fullName>
    </submittedName>
</protein>
<name>A0A9X2M9T6_9FIRM</name>
<comment type="caution">
    <text evidence="1">The sequence shown here is derived from an EMBL/GenBank/DDBJ whole genome shotgun (WGS) entry which is preliminary data.</text>
</comment>
<evidence type="ECO:0000313" key="2">
    <source>
        <dbReference type="Proteomes" id="UP001140817"/>
    </source>
</evidence>
<dbReference type="EMBL" id="JANKBY010000083">
    <property type="protein sequence ID" value="MCR1822843.1"/>
    <property type="molecule type" value="Genomic_DNA"/>
</dbReference>
<sequence length="71" mass="8585">MFNVAQDEPTSNDNIYVVDNKYHVIINKDLSTKFSVVNIFYKSTRSYGDFYISTDLEWKDEYHYCDWSKPW</sequence>
<dbReference type="AlphaFoldDB" id="A0A9X2M9T6"/>
<evidence type="ECO:0000313" key="1">
    <source>
        <dbReference type="EMBL" id="MCR1822843.1"/>
    </source>
</evidence>
<organism evidence="1 2">
    <name type="scientific">Terrisporobacter muris</name>
    <dbReference type="NCBI Taxonomy" id="2963284"/>
    <lineage>
        <taxon>Bacteria</taxon>
        <taxon>Bacillati</taxon>
        <taxon>Bacillota</taxon>
        <taxon>Clostridia</taxon>
        <taxon>Peptostreptococcales</taxon>
        <taxon>Peptostreptococcaceae</taxon>
        <taxon>Terrisporobacter</taxon>
    </lineage>
</organism>
<dbReference type="Proteomes" id="UP001140817">
    <property type="component" value="Unassembled WGS sequence"/>
</dbReference>